<reference evidence="2 3" key="1">
    <citation type="submission" date="2010-08" db="EMBL/GenBank/DDBJ databases">
        <authorList>
            <consortium name="US DOE Joint Genome Institute (JGI-PGF)"/>
            <person name="Lucas S."/>
            <person name="Copeland A."/>
            <person name="Lapidus A."/>
            <person name="Cheng J.-F."/>
            <person name="Bruce D."/>
            <person name="Goodwin L."/>
            <person name="Pitluck S."/>
            <person name="Land M.L."/>
            <person name="Hauser L."/>
            <person name="Chang Y.-J."/>
            <person name="Anderson I.J."/>
            <person name="Johnson E."/>
            <person name="Mulhopadhyay B."/>
            <person name="Kyrpides N."/>
            <person name="Woyke T.J."/>
        </authorList>
    </citation>
    <scope>NUCLEOTIDE SEQUENCE [LARGE SCALE GENOMIC DNA]</scope>
    <source>
        <strain evidence="2 3">6</strain>
    </source>
</reference>
<evidence type="ECO:0000313" key="3">
    <source>
        <dbReference type="Proteomes" id="UP000005753"/>
    </source>
</evidence>
<dbReference type="STRING" id="633697.EubceDRAFT1_1503"/>
<sequence>MKRGIYTAVLSILTIAAIIWGSAVHLFGVTSDFSWGPKWLPVIHLGSGGKQAGFTENVEPFKNLNVDVNEGTVTVIAGTEYSVEYKGREALKPEIKKDGDELKITQKKKNSGFTIAGNKEEIIITVPEKKIIDECVIKADLGNLKIRDVRILDLETETDAGNVNVSGCQLEKVSMDADMGNINVKDSSFTEFYAEMEMGNAKINSSEDLGNATFRLYADLGKIKVDGENQGNDYKVKGSDGKKVDISADLGNIKVNWN</sequence>
<dbReference type="AlphaFoldDB" id="I5AU25"/>
<name>I5AU25_EUBC6</name>
<accession>I5AU25</accession>
<reference evidence="2 3" key="2">
    <citation type="submission" date="2012-02" db="EMBL/GenBank/DDBJ databases">
        <title>Improved High-Quality Draft sequence of Eubacterium cellulosolvens 6.</title>
        <authorList>
            <consortium name="US DOE Joint Genome Institute"/>
            <person name="Lucas S."/>
            <person name="Han J."/>
            <person name="Lapidus A."/>
            <person name="Cheng J.-F."/>
            <person name="Goodwin L."/>
            <person name="Pitluck S."/>
            <person name="Peters L."/>
            <person name="Mikhailova N."/>
            <person name="Gu W."/>
            <person name="Detter J.C."/>
            <person name="Han C."/>
            <person name="Tapia R."/>
            <person name="Land M."/>
            <person name="Hauser L."/>
            <person name="Kyrpides N."/>
            <person name="Ivanova N."/>
            <person name="Pagani I."/>
            <person name="Johnson E."/>
            <person name="Mukhopadhyay B."/>
            <person name="Anderson I."/>
            <person name="Woyke T."/>
        </authorList>
    </citation>
    <scope>NUCLEOTIDE SEQUENCE [LARGE SCALE GENOMIC DNA]</scope>
    <source>
        <strain evidence="2 3">6</strain>
    </source>
</reference>
<dbReference type="InterPro" id="IPR025164">
    <property type="entry name" value="Toastrack_DUF4097"/>
</dbReference>
<feature type="domain" description="DUF4097" evidence="1">
    <location>
        <begin position="62"/>
        <end position="205"/>
    </location>
</feature>
<evidence type="ECO:0000313" key="2">
    <source>
        <dbReference type="EMBL" id="EIM57298.1"/>
    </source>
</evidence>
<protein>
    <recommendedName>
        <fullName evidence="1">DUF4097 domain-containing protein</fullName>
    </recommendedName>
</protein>
<evidence type="ECO:0000259" key="1">
    <source>
        <dbReference type="Pfam" id="PF13349"/>
    </source>
</evidence>
<dbReference type="OrthoDB" id="2034741at2"/>
<dbReference type="eggNOG" id="COG3595">
    <property type="taxonomic scope" value="Bacteria"/>
</dbReference>
<dbReference type="Pfam" id="PF13349">
    <property type="entry name" value="DUF4097"/>
    <property type="match status" value="1"/>
</dbReference>
<dbReference type="Proteomes" id="UP000005753">
    <property type="component" value="Chromosome"/>
</dbReference>
<keyword evidence="3" id="KW-1185">Reference proteome</keyword>
<gene>
    <name evidence="2" type="ORF">EubceDRAFT1_1503</name>
</gene>
<dbReference type="EMBL" id="CM001487">
    <property type="protein sequence ID" value="EIM57298.1"/>
    <property type="molecule type" value="Genomic_DNA"/>
</dbReference>
<dbReference type="HOGENOM" id="CLU_1076646_0_0_9"/>
<organism evidence="2 3">
    <name type="scientific">Eubacterium cellulosolvens (strain ATCC 43171 / JCM 9499 / 6)</name>
    <name type="common">Cillobacterium cellulosolvens</name>
    <dbReference type="NCBI Taxonomy" id="633697"/>
    <lineage>
        <taxon>Bacteria</taxon>
        <taxon>Bacillati</taxon>
        <taxon>Bacillota</taxon>
        <taxon>Clostridia</taxon>
        <taxon>Eubacteriales</taxon>
        <taxon>Eubacteriaceae</taxon>
        <taxon>Eubacterium</taxon>
    </lineage>
</organism>
<proteinExistence type="predicted"/>